<evidence type="ECO:0000313" key="2">
    <source>
        <dbReference type="EMBL" id="PFX12490.1"/>
    </source>
</evidence>
<dbReference type="Gene3D" id="3.10.10.10">
    <property type="entry name" value="HIV Type 1 Reverse Transcriptase, subunit A, domain 1"/>
    <property type="match status" value="1"/>
</dbReference>
<gene>
    <name evidence="2" type="primary">TY3B-G</name>
    <name evidence="2" type="ORF">AWC38_SpisGene23546</name>
</gene>
<name>A0A2B4R7M8_STYPI</name>
<evidence type="ECO:0000256" key="1">
    <source>
        <dbReference type="SAM" id="MobiDB-lite"/>
    </source>
</evidence>
<comment type="caution">
    <text evidence="2">The sequence shown here is derived from an EMBL/GenBank/DDBJ whole genome shotgun (WGS) entry which is preliminary data.</text>
</comment>
<organism evidence="2 3">
    <name type="scientific">Stylophora pistillata</name>
    <name type="common">Smooth cauliflower coral</name>
    <dbReference type="NCBI Taxonomy" id="50429"/>
    <lineage>
        <taxon>Eukaryota</taxon>
        <taxon>Metazoa</taxon>
        <taxon>Cnidaria</taxon>
        <taxon>Anthozoa</taxon>
        <taxon>Hexacorallia</taxon>
        <taxon>Scleractinia</taxon>
        <taxon>Astrocoeniina</taxon>
        <taxon>Pocilloporidae</taxon>
        <taxon>Stylophora</taxon>
    </lineage>
</organism>
<feature type="region of interest" description="Disordered" evidence="1">
    <location>
        <begin position="1"/>
        <end position="26"/>
    </location>
</feature>
<dbReference type="AlphaFoldDB" id="A0A2B4R7M8"/>
<feature type="region of interest" description="Disordered" evidence="1">
    <location>
        <begin position="200"/>
        <end position="230"/>
    </location>
</feature>
<proteinExistence type="predicted"/>
<keyword evidence="3" id="KW-1185">Reference proteome</keyword>
<dbReference type="PANTHER" id="PTHR37984">
    <property type="entry name" value="PROTEIN CBG26694"/>
    <property type="match status" value="1"/>
</dbReference>
<dbReference type="Gene3D" id="3.30.70.270">
    <property type="match status" value="1"/>
</dbReference>
<protein>
    <submittedName>
        <fullName evidence="2">Transposon Ty3-G Gag-Pol polyprotein</fullName>
    </submittedName>
</protein>
<dbReference type="EMBL" id="LSMT01001338">
    <property type="protein sequence ID" value="PFX12490.1"/>
    <property type="molecule type" value="Genomic_DNA"/>
</dbReference>
<feature type="compositionally biased region" description="Basic and acidic residues" evidence="1">
    <location>
        <begin position="204"/>
        <end position="220"/>
    </location>
</feature>
<dbReference type="InterPro" id="IPR043502">
    <property type="entry name" value="DNA/RNA_pol_sf"/>
</dbReference>
<dbReference type="PANTHER" id="PTHR37984:SF9">
    <property type="entry name" value="INTEGRASE CATALYTIC DOMAIN-CONTAINING PROTEIN"/>
    <property type="match status" value="1"/>
</dbReference>
<dbReference type="Proteomes" id="UP000225706">
    <property type="component" value="Unassembled WGS sequence"/>
</dbReference>
<reference evidence="3" key="1">
    <citation type="journal article" date="2017" name="bioRxiv">
        <title>Comparative analysis of the genomes of Stylophora pistillata and Acropora digitifera provides evidence for extensive differences between species of corals.</title>
        <authorList>
            <person name="Voolstra C.R."/>
            <person name="Li Y."/>
            <person name="Liew Y.J."/>
            <person name="Baumgarten S."/>
            <person name="Zoccola D."/>
            <person name="Flot J.-F."/>
            <person name="Tambutte S."/>
            <person name="Allemand D."/>
            <person name="Aranda M."/>
        </authorList>
    </citation>
    <scope>NUCLEOTIDE SEQUENCE [LARGE SCALE GENOMIC DNA]</scope>
</reference>
<accession>A0A2B4R7M8</accession>
<sequence length="552" mass="63146">MLNPPGEEGGGTEGGGSEGHAPNPTKVRVLRTGKSLKIEPFKIPENPLEIGRAWREWIEDFKDEISYFEITEITDRDSELVKRSIKKKWNLHQFLEEASQREDIKQQVKDMREDFKVSKVGYRSEDSPKSGIGGRRNWKKKPPRPPNKGDSKKDEKEKGKSCSYCGKTGAHSPGRNCPAYGQQCLKCGKYNHYASCCRASTQNQERHEETKRGRIKKTTETEETSSDSDADYIYLQETAQHLHRVKKIRTDSDQDTVLIRIGDIDAFVEQDSGASANSDLTVKGEFTATLRNKNRATQSKFSVIQGKMDSPPLLSKSTLLELGMLKIEPEETLKKTNELRIKIAKTPDDGIEATLNDYSDVFQEIGCFREKNTGKKIEVKLAMESEAKPVAQKPRPVLYHLQKPLKDWLDQGVEEEIFEKVPDGEAITWCSPLVVQPKPKFTEMKSEELEFHMYKASIDMTIPNQSMKRSRRVQSPRVEDFIYRLHDCKIFTKLDLRQSYHQLTLDPSTRQVATFSTPWGNYRPQRLVFGAKSSQDVFDEAMFRIFGDIHHC</sequence>
<dbReference type="STRING" id="50429.A0A2B4R7M8"/>
<dbReference type="OrthoDB" id="10060843at2759"/>
<feature type="compositionally biased region" description="Basic and acidic residues" evidence="1">
    <location>
        <begin position="147"/>
        <end position="160"/>
    </location>
</feature>
<dbReference type="SUPFAM" id="SSF56672">
    <property type="entry name" value="DNA/RNA polymerases"/>
    <property type="match status" value="1"/>
</dbReference>
<dbReference type="InterPro" id="IPR050951">
    <property type="entry name" value="Retrovirus_Pol_polyprotein"/>
</dbReference>
<feature type="region of interest" description="Disordered" evidence="1">
    <location>
        <begin position="119"/>
        <end position="163"/>
    </location>
</feature>
<dbReference type="InterPro" id="IPR043128">
    <property type="entry name" value="Rev_trsase/Diguanyl_cyclase"/>
</dbReference>
<evidence type="ECO:0000313" key="3">
    <source>
        <dbReference type="Proteomes" id="UP000225706"/>
    </source>
</evidence>
<feature type="compositionally biased region" description="Gly residues" evidence="1">
    <location>
        <begin position="7"/>
        <end position="18"/>
    </location>
</feature>
<feature type="compositionally biased region" description="Basic and acidic residues" evidence="1">
    <location>
        <begin position="119"/>
        <end position="128"/>
    </location>
</feature>
<feature type="compositionally biased region" description="Acidic residues" evidence="1">
    <location>
        <begin position="221"/>
        <end position="230"/>
    </location>
</feature>